<dbReference type="Proteomes" id="UP000192247">
    <property type="component" value="Unassembled WGS sequence"/>
</dbReference>
<dbReference type="EMBL" id="MNPL01022032">
    <property type="protein sequence ID" value="OQR69139.1"/>
    <property type="molecule type" value="Genomic_DNA"/>
</dbReference>
<dbReference type="Pfam" id="PF05206">
    <property type="entry name" value="TRM13"/>
    <property type="match status" value="1"/>
</dbReference>
<comment type="catalytic activity">
    <reaction evidence="11 12">
        <text>adenosine(4) in tRNA(His) + S-adenosyl-L-methionine = 2'-O-methyladenosine(4) in tRNA(His) + S-adenosyl-L-homocysteine + H(+)</text>
        <dbReference type="Rhea" id="RHEA:43196"/>
        <dbReference type="Rhea" id="RHEA-COMP:10401"/>
        <dbReference type="Rhea" id="RHEA-COMP:10402"/>
        <dbReference type="ChEBI" id="CHEBI:15378"/>
        <dbReference type="ChEBI" id="CHEBI:57856"/>
        <dbReference type="ChEBI" id="CHEBI:59789"/>
        <dbReference type="ChEBI" id="CHEBI:74411"/>
        <dbReference type="ChEBI" id="CHEBI:74477"/>
        <dbReference type="EC" id="2.1.1.225"/>
    </reaction>
</comment>
<proteinExistence type="inferred from homology"/>
<dbReference type="InterPro" id="IPR039044">
    <property type="entry name" value="Trm13"/>
</dbReference>
<evidence type="ECO:0000256" key="11">
    <source>
        <dbReference type="ARBA" id="ARBA00049393"/>
    </source>
</evidence>
<comment type="function">
    <text evidence="12">tRNA methylase which 2'-O-methylates cytidine(4) in tRNA(Pro) and tRNA(Gly)(GCC), and adenosine(4) in tRNA(His).</text>
</comment>
<evidence type="ECO:0000313" key="16">
    <source>
        <dbReference type="Proteomes" id="UP000192247"/>
    </source>
</evidence>
<protein>
    <recommendedName>
        <fullName evidence="12">tRNA:m(4)X modification enzyme TRM13</fullName>
        <ecNumber evidence="12">2.1.1.225</ecNumber>
    </recommendedName>
</protein>
<evidence type="ECO:0000256" key="13">
    <source>
        <dbReference type="SAM" id="MobiDB-lite"/>
    </source>
</evidence>
<dbReference type="FunCoup" id="A0A1V9X6B3">
    <property type="interactions" value="1175"/>
</dbReference>
<dbReference type="InParanoid" id="A0A1V9X6B3"/>
<dbReference type="GO" id="GO:0030488">
    <property type="term" value="P:tRNA methylation"/>
    <property type="evidence" value="ECO:0007669"/>
    <property type="project" value="InterPro"/>
</dbReference>
<organism evidence="15 16">
    <name type="scientific">Tropilaelaps mercedesae</name>
    <dbReference type="NCBI Taxonomy" id="418985"/>
    <lineage>
        <taxon>Eukaryota</taxon>
        <taxon>Metazoa</taxon>
        <taxon>Ecdysozoa</taxon>
        <taxon>Arthropoda</taxon>
        <taxon>Chelicerata</taxon>
        <taxon>Arachnida</taxon>
        <taxon>Acari</taxon>
        <taxon>Parasitiformes</taxon>
        <taxon>Mesostigmata</taxon>
        <taxon>Gamasina</taxon>
        <taxon>Dermanyssoidea</taxon>
        <taxon>Laelapidae</taxon>
        <taxon>Tropilaelaps</taxon>
    </lineage>
</organism>
<sequence length="370" mass="42120">MNSQENEQLKQGSIFGRIEKDSDIDVDNQLTQRRAKRTRKQLEKGEMKKHQQEPCGDPNFQQCQFLVMKKNRLCRQRALKGFDYCGEHLMTSDQKDADHARVPCPFDLSHSCYKHLLSAHLKKCNAREKALPPYLVKNINGEDVPPSEQKVSVHSVSDEELVAMILRIEAIYKDHVSAAVPYEGHCHPLVEEELARFKNCATVEKHLRQQGHLVQLLCKNNLVDEDQLFVEFGAGRGQLATWIMRALGDDRIRRSAFVLVDRGSQRYKADNRFVEEWGPFIHRVRADIRHLCLERLEPFAQHSGKVVGFCKHLCGVAIDLALRCVTGTVGQNRLPKGMANRLVILEAVICLCSRGAKVCCVSVCTCTHKR</sequence>
<evidence type="ECO:0000256" key="5">
    <source>
        <dbReference type="ARBA" id="ARBA00022694"/>
    </source>
</evidence>
<keyword evidence="16" id="KW-1185">Reference proteome</keyword>
<feature type="region of interest" description="Disordered" evidence="13">
    <location>
        <begin position="25"/>
        <end position="54"/>
    </location>
</feature>
<dbReference type="OrthoDB" id="6486875at2759"/>
<keyword evidence="2 12" id="KW-0489">Methyltransferase</keyword>
<gene>
    <name evidence="15" type="ORF">BIW11_12449</name>
</gene>
<evidence type="ECO:0000259" key="14">
    <source>
        <dbReference type="PROSITE" id="PS51800"/>
    </source>
</evidence>
<dbReference type="PROSITE" id="PS51800">
    <property type="entry name" value="ZF_CHHC_U11_48K"/>
    <property type="match status" value="1"/>
</dbReference>
<dbReference type="GO" id="GO:0106050">
    <property type="term" value="F:tRNA 2'-O-methyltransferase activity"/>
    <property type="evidence" value="ECO:0007669"/>
    <property type="project" value="UniProtKB-UniRule"/>
</dbReference>
<evidence type="ECO:0000256" key="10">
    <source>
        <dbReference type="ARBA" id="ARBA00048635"/>
    </source>
</evidence>
<evidence type="ECO:0000256" key="6">
    <source>
        <dbReference type="ARBA" id="ARBA00022723"/>
    </source>
</evidence>
<evidence type="ECO:0000256" key="4">
    <source>
        <dbReference type="ARBA" id="ARBA00022691"/>
    </source>
</evidence>
<keyword evidence="4 12" id="KW-0949">S-adenosyl-L-methionine</keyword>
<keyword evidence="6 12" id="KW-0479">Metal-binding</keyword>
<dbReference type="GO" id="GO:0008270">
    <property type="term" value="F:zinc ion binding"/>
    <property type="evidence" value="ECO:0007669"/>
    <property type="project" value="UniProtKB-KW"/>
</dbReference>
<keyword evidence="3 12" id="KW-0808">Transferase</keyword>
<evidence type="ECO:0000256" key="2">
    <source>
        <dbReference type="ARBA" id="ARBA00022603"/>
    </source>
</evidence>
<comment type="catalytic activity">
    <reaction evidence="9 12">
        <text>cytidine(4) in tRNA(Pro) + S-adenosyl-L-methionine = 2'-O-methylcytidine(4) in tRNA(Pro) + S-adenosyl-L-homocysteine + H(+)</text>
        <dbReference type="Rhea" id="RHEA:32767"/>
        <dbReference type="Rhea" id="RHEA-COMP:10397"/>
        <dbReference type="Rhea" id="RHEA-COMP:10398"/>
        <dbReference type="ChEBI" id="CHEBI:15378"/>
        <dbReference type="ChEBI" id="CHEBI:57856"/>
        <dbReference type="ChEBI" id="CHEBI:59789"/>
        <dbReference type="ChEBI" id="CHEBI:74495"/>
        <dbReference type="ChEBI" id="CHEBI:82748"/>
        <dbReference type="EC" id="2.1.1.225"/>
    </reaction>
</comment>
<dbReference type="EC" id="2.1.1.225" evidence="12"/>
<evidence type="ECO:0000256" key="8">
    <source>
        <dbReference type="ARBA" id="ARBA00022833"/>
    </source>
</evidence>
<keyword evidence="5 12" id="KW-0819">tRNA processing</keyword>
<keyword evidence="8 12" id="KW-0862">Zinc</keyword>
<dbReference type="InterPro" id="IPR007871">
    <property type="entry name" value="Methyltransferase_TRM13"/>
</dbReference>
<feature type="compositionally biased region" description="Basic and acidic residues" evidence="13">
    <location>
        <begin position="40"/>
        <end position="52"/>
    </location>
</feature>
<dbReference type="PANTHER" id="PTHR12998:SF0">
    <property type="entry name" value="TRNA:M(4)X MODIFICATION ENZYME TRM13 HOMOLOG"/>
    <property type="match status" value="1"/>
</dbReference>
<keyword evidence="7 12" id="KW-0863">Zinc-finger</keyword>
<dbReference type="Pfam" id="PF11722">
    <property type="entry name" value="zf-TRM13_CCCH"/>
    <property type="match status" value="1"/>
</dbReference>
<feature type="domain" description="CHHC U11-48K-type" evidence="14">
    <location>
        <begin position="101"/>
        <end position="128"/>
    </location>
</feature>
<accession>A0A1V9X6B3</accession>
<dbReference type="Pfam" id="PF05253">
    <property type="entry name" value="zf-U11-48K"/>
    <property type="match status" value="1"/>
</dbReference>
<dbReference type="AlphaFoldDB" id="A0A1V9X6B3"/>
<evidence type="ECO:0000313" key="15">
    <source>
        <dbReference type="EMBL" id="OQR69139.1"/>
    </source>
</evidence>
<evidence type="ECO:0000256" key="1">
    <source>
        <dbReference type="ARBA" id="ARBA00005265"/>
    </source>
</evidence>
<dbReference type="PANTHER" id="PTHR12998">
    <property type="entry name" value="TRNA:M(4)X MODIFICATION ENZYME TRM13 HOMOLOG"/>
    <property type="match status" value="1"/>
</dbReference>
<comment type="similarity">
    <text evidence="1 12">Belongs to the methyltransferase TRM13 family.</text>
</comment>
<evidence type="ECO:0000256" key="3">
    <source>
        <dbReference type="ARBA" id="ARBA00022679"/>
    </source>
</evidence>
<evidence type="ECO:0000256" key="12">
    <source>
        <dbReference type="RuleBase" id="RU367103"/>
    </source>
</evidence>
<comment type="catalytic activity">
    <reaction evidence="10 12">
        <text>cytidine(4) in tRNA(Gly)(GCC) + S-adenosyl-L-methionine = 2'-O-methylcytidine(4) in tRNA(Gly)(GCC) + S-adenosyl-L-homocysteine + H(+)</text>
        <dbReference type="Rhea" id="RHEA:43192"/>
        <dbReference type="Rhea" id="RHEA-COMP:10399"/>
        <dbReference type="Rhea" id="RHEA-COMP:10400"/>
        <dbReference type="ChEBI" id="CHEBI:15378"/>
        <dbReference type="ChEBI" id="CHEBI:57856"/>
        <dbReference type="ChEBI" id="CHEBI:59789"/>
        <dbReference type="ChEBI" id="CHEBI:74495"/>
        <dbReference type="ChEBI" id="CHEBI:82748"/>
        <dbReference type="EC" id="2.1.1.225"/>
    </reaction>
</comment>
<dbReference type="InterPro" id="IPR021721">
    <property type="entry name" value="Znf_CCCH-type_TRM13"/>
</dbReference>
<evidence type="ECO:0000256" key="7">
    <source>
        <dbReference type="ARBA" id="ARBA00022771"/>
    </source>
</evidence>
<dbReference type="STRING" id="418985.A0A1V9X6B3"/>
<name>A0A1V9X6B3_9ACAR</name>
<dbReference type="InterPro" id="IPR022776">
    <property type="entry name" value="TRM13/UPF0224_CHHC_Znf_dom"/>
</dbReference>
<evidence type="ECO:0000256" key="9">
    <source>
        <dbReference type="ARBA" id="ARBA00048165"/>
    </source>
</evidence>
<reference evidence="15 16" key="1">
    <citation type="journal article" date="2017" name="Gigascience">
        <title>Draft genome of the honey bee ectoparasitic mite, Tropilaelaps mercedesae, is shaped by the parasitic life history.</title>
        <authorList>
            <person name="Dong X."/>
            <person name="Armstrong S.D."/>
            <person name="Xia D."/>
            <person name="Makepeace B.L."/>
            <person name="Darby A.C."/>
            <person name="Kadowaki T."/>
        </authorList>
    </citation>
    <scope>NUCLEOTIDE SEQUENCE [LARGE SCALE GENOMIC DNA]</scope>
    <source>
        <strain evidence="15">Wuxi-XJTLU</strain>
    </source>
</reference>
<comment type="caution">
    <text evidence="15">The sequence shown here is derived from an EMBL/GenBank/DDBJ whole genome shotgun (WGS) entry which is preliminary data.</text>
</comment>